<gene>
    <name evidence="2" type="ORF">AVDCRST_MAG93-6823</name>
</gene>
<proteinExistence type="predicted"/>
<evidence type="ECO:0000256" key="1">
    <source>
        <dbReference type="SAM" id="Phobius"/>
    </source>
</evidence>
<keyword evidence="1" id="KW-1133">Transmembrane helix</keyword>
<dbReference type="PROSITE" id="PS51257">
    <property type="entry name" value="PROKAR_LIPOPROTEIN"/>
    <property type="match status" value="1"/>
</dbReference>
<keyword evidence="1" id="KW-0812">Transmembrane</keyword>
<feature type="non-terminal residue" evidence="2">
    <location>
        <position position="87"/>
    </location>
</feature>
<organism evidence="2">
    <name type="scientific">uncultured Chloroflexia bacterium</name>
    <dbReference type="NCBI Taxonomy" id="1672391"/>
    <lineage>
        <taxon>Bacteria</taxon>
        <taxon>Bacillati</taxon>
        <taxon>Chloroflexota</taxon>
        <taxon>Chloroflexia</taxon>
        <taxon>environmental samples</taxon>
    </lineage>
</organism>
<dbReference type="EMBL" id="CADCTR010002296">
    <property type="protein sequence ID" value="CAA9344534.1"/>
    <property type="molecule type" value="Genomic_DNA"/>
</dbReference>
<name>A0A6J4LXF6_9CHLR</name>
<dbReference type="AlphaFoldDB" id="A0A6J4LXF6"/>
<protein>
    <submittedName>
        <fullName evidence="2">Uncharacterized protein</fullName>
    </submittedName>
</protein>
<sequence length="87" mass="9647">MGRDKGTASSRALLRLAGALTIVFTSFTATGCFQDPLKGIEEAVKRTTEVLERSIMELESEAYNSRQVVERALEDLPEKANQTIRTE</sequence>
<reference evidence="2" key="1">
    <citation type="submission" date="2020-02" db="EMBL/GenBank/DDBJ databases">
        <authorList>
            <person name="Meier V. D."/>
        </authorList>
    </citation>
    <scope>NUCLEOTIDE SEQUENCE</scope>
    <source>
        <strain evidence="2">AVDCRST_MAG93</strain>
    </source>
</reference>
<keyword evidence="1" id="KW-0472">Membrane</keyword>
<accession>A0A6J4LXF6</accession>
<evidence type="ECO:0000313" key="2">
    <source>
        <dbReference type="EMBL" id="CAA9344534.1"/>
    </source>
</evidence>
<feature type="transmembrane region" description="Helical" evidence="1">
    <location>
        <begin position="12"/>
        <end position="29"/>
    </location>
</feature>